<organism evidence="1 2">
    <name type="scientific">Elasticomyces elasticus</name>
    <dbReference type="NCBI Taxonomy" id="574655"/>
    <lineage>
        <taxon>Eukaryota</taxon>
        <taxon>Fungi</taxon>
        <taxon>Dikarya</taxon>
        <taxon>Ascomycota</taxon>
        <taxon>Pezizomycotina</taxon>
        <taxon>Dothideomycetes</taxon>
        <taxon>Dothideomycetidae</taxon>
        <taxon>Mycosphaerellales</taxon>
        <taxon>Teratosphaeriaceae</taxon>
        <taxon>Elasticomyces</taxon>
    </lineage>
</organism>
<proteinExistence type="predicted"/>
<reference evidence="1" key="1">
    <citation type="submission" date="2023-08" db="EMBL/GenBank/DDBJ databases">
        <title>Black Yeasts Isolated from many extreme environments.</title>
        <authorList>
            <person name="Coleine C."/>
            <person name="Stajich J.E."/>
            <person name="Selbmann L."/>
        </authorList>
    </citation>
    <scope>NUCLEOTIDE SEQUENCE</scope>
    <source>
        <strain evidence="1">CCFEE 5810</strain>
    </source>
</reference>
<evidence type="ECO:0000313" key="2">
    <source>
        <dbReference type="Proteomes" id="UP001310594"/>
    </source>
</evidence>
<dbReference type="AlphaFoldDB" id="A0AAN7WHL3"/>
<name>A0AAN7WHL3_9PEZI</name>
<comment type="caution">
    <text evidence="1">The sequence shown here is derived from an EMBL/GenBank/DDBJ whole genome shotgun (WGS) entry which is preliminary data.</text>
</comment>
<gene>
    <name evidence="1" type="ORF">LTR97_001112</name>
</gene>
<protein>
    <submittedName>
        <fullName evidence="1">Uncharacterized protein</fullName>
    </submittedName>
</protein>
<sequence>MPFITSRLAWALEVDPANLVARVKEEAQYHFTANTLRLCNVFGKGDHATITELPKELIDLIEIFLRGDSIESAASSVARAENSMRCFADDCVPWDQHFSDEQKLNFLNRYREGQGEAEVMSLGDDKDRVHEERIVYLGLDRTFDCWQKDHARNVADWQQLVREPGQGNEGVFTEYQDFILRRYGLVVFVGHTQGDYHEGYAT</sequence>
<dbReference type="EMBL" id="JAVRQU010000002">
    <property type="protein sequence ID" value="KAK5706126.1"/>
    <property type="molecule type" value="Genomic_DNA"/>
</dbReference>
<accession>A0AAN7WHL3</accession>
<evidence type="ECO:0000313" key="1">
    <source>
        <dbReference type="EMBL" id="KAK5706126.1"/>
    </source>
</evidence>
<dbReference type="Proteomes" id="UP001310594">
    <property type="component" value="Unassembled WGS sequence"/>
</dbReference>